<reference evidence="2" key="1">
    <citation type="submission" date="2020-06" db="EMBL/GenBank/DDBJ databases">
        <authorList>
            <person name="Li T."/>
            <person name="Hu X."/>
            <person name="Zhang T."/>
            <person name="Song X."/>
            <person name="Zhang H."/>
            <person name="Dai N."/>
            <person name="Sheng W."/>
            <person name="Hou X."/>
            <person name="Wei L."/>
        </authorList>
    </citation>
    <scope>NUCLEOTIDE SEQUENCE</scope>
    <source>
        <strain evidence="2">KEN1</strain>
        <tissue evidence="2">Leaf</tissue>
    </source>
</reference>
<sequence length="110" mass="12357">MAHSPSVPSLNPVRKPPLRRSHRQPKPLAWLNDFHCNHSSASIIVPDTLASSHVDFLAALSTFLEPSSYREAQGCKEWEEATRKELDALERNDTWEVVDLPKGEKAIGNE</sequence>
<gene>
    <name evidence="2" type="ORF">Slati_2762100</name>
</gene>
<proteinExistence type="predicted"/>
<dbReference type="EMBL" id="JACGWN010000009">
    <property type="protein sequence ID" value="KAL0434278.1"/>
    <property type="molecule type" value="Genomic_DNA"/>
</dbReference>
<feature type="region of interest" description="Disordered" evidence="1">
    <location>
        <begin position="1"/>
        <end position="24"/>
    </location>
</feature>
<comment type="caution">
    <text evidence="2">The sequence shown here is derived from an EMBL/GenBank/DDBJ whole genome shotgun (WGS) entry which is preliminary data.</text>
</comment>
<name>A0AAW2VY54_9LAMI</name>
<organism evidence="2">
    <name type="scientific">Sesamum latifolium</name>
    <dbReference type="NCBI Taxonomy" id="2727402"/>
    <lineage>
        <taxon>Eukaryota</taxon>
        <taxon>Viridiplantae</taxon>
        <taxon>Streptophyta</taxon>
        <taxon>Embryophyta</taxon>
        <taxon>Tracheophyta</taxon>
        <taxon>Spermatophyta</taxon>
        <taxon>Magnoliopsida</taxon>
        <taxon>eudicotyledons</taxon>
        <taxon>Gunneridae</taxon>
        <taxon>Pentapetalae</taxon>
        <taxon>asterids</taxon>
        <taxon>lamiids</taxon>
        <taxon>Lamiales</taxon>
        <taxon>Pedaliaceae</taxon>
        <taxon>Sesamum</taxon>
    </lineage>
</organism>
<reference evidence="2" key="2">
    <citation type="journal article" date="2024" name="Plant">
        <title>Genomic evolution and insights into agronomic trait innovations of Sesamum species.</title>
        <authorList>
            <person name="Miao H."/>
            <person name="Wang L."/>
            <person name="Qu L."/>
            <person name="Liu H."/>
            <person name="Sun Y."/>
            <person name="Le M."/>
            <person name="Wang Q."/>
            <person name="Wei S."/>
            <person name="Zheng Y."/>
            <person name="Lin W."/>
            <person name="Duan Y."/>
            <person name="Cao H."/>
            <person name="Xiong S."/>
            <person name="Wang X."/>
            <person name="Wei L."/>
            <person name="Li C."/>
            <person name="Ma Q."/>
            <person name="Ju M."/>
            <person name="Zhao R."/>
            <person name="Li G."/>
            <person name="Mu C."/>
            <person name="Tian Q."/>
            <person name="Mei H."/>
            <person name="Zhang T."/>
            <person name="Gao T."/>
            <person name="Zhang H."/>
        </authorList>
    </citation>
    <scope>NUCLEOTIDE SEQUENCE</scope>
    <source>
        <strain evidence="2">KEN1</strain>
    </source>
</reference>
<accession>A0AAW2VY54</accession>
<protein>
    <submittedName>
        <fullName evidence="2">Uncharacterized protein</fullName>
    </submittedName>
</protein>
<evidence type="ECO:0000313" key="2">
    <source>
        <dbReference type="EMBL" id="KAL0434278.1"/>
    </source>
</evidence>
<dbReference type="AlphaFoldDB" id="A0AAW2VY54"/>
<evidence type="ECO:0000256" key="1">
    <source>
        <dbReference type="SAM" id="MobiDB-lite"/>
    </source>
</evidence>